<accession>A0A9N7NT52</accession>
<evidence type="ECO:0000313" key="2">
    <source>
        <dbReference type="Proteomes" id="UP001153555"/>
    </source>
</evidence>
<dbReference type="EMBL" id="CACSLK010030184">
    <property type="protein sequence ID" value="CAA0837342.1"/>
    <property type="molecule type" value="Genomic_DNA"/>
</dbReference>
<reference evidence="1" key="1">
    <citation type="submission" date="2019-12" db="EMBL/GenBank/DDBJ databases">
        <authorList>
            <person name="Scholes J."/>
        </authorList>
    </citation>
    <scope>NUCLEOTIDE SEQUENCE</scope>
</reference>
<dbReference type="Proteomes" id="UP001153555">
    <property type="component" value="Unassembled WGS sequence"/>
</dbReference>
<comment type="caution">
    <text evidence="1">The sequence shown here is derived from an EMBL/GenBank/DDBJ whole genome shotgun (WGS) entry which is preliminary data.</text>
</comment>
<gene>
    <name evidence="1" type="ORF">SHERM_04319</name>
</gene>
<evidence type="ECO:0000313" key="1">
    <source>
        <dbReference type="EMBL" id="CAA0837342.1"/>
    </source>
</evidence>
<dbReference type="PANTHER" id="PTHR33167:SF33">
    <property type="entry name" value="MYB-CC TYPE TRANSCRIPTION FACTOR LHEQLE-CONTAINING DOMAIN-CONTAINING PROTEIN"/>
    <property type="match status" value="1"/>
</dbReference>
<dbReference type="OrthoDB" id="1928288at2759"/>
<name>A0A9N7NT52_STRHE</name>
<dbReference type="PANTHER" id="PTHR33167">
    <property type="entry name" value="TRANSCRIPTION FACTOR, PUTATIVE (DUF863)-RELATED"/>
    <property type="match status" value="1"/>
</dbReference>
<organism evidence="1 2">
    <name type="scientific">Striga hermonthica</name>
    <name type="common">Purple witchweed</name>
    <name type="synonym">Buchnera hermonthica</name>
    <dbReference type="NCBI Taxonomy" id="68872"/>
    <lineage>
        <taxon>Eukaryota</taxon>
        <taxon>Viridiplantae</taxon>
        <taxon>Streptophyta</taxon>
        <taxon>Embryophyta</taxon>
        <taxon>Tracheophyta</taxon>
        <taxon>Spermatophyta</taxon>
        <taxon>Magnoliopsida</taxon>
        <taxon>eudicotyledons</taxon>
        <taxon>Gunneridae</taxon>
        <taxon>Pentapetalae</taxon>
        <taxon>asterids</taxon>
        <taxon>lamiids</taxon>
        <taxon>Lamiales</taxon>
        <taxon>Orobanchaceae</taxon>
        <taxon>Buchnereae</taxon>
        <taxon>Striga</taxon>
    </lineage>
</organism>
<keyword evidence="2" id="KW-1185">Reference proteome</keyword>
<sequence length="201" mass="23482">MRTTLQPWLDLLNKAPQNHYFAVSGPSSIRPRYPEPGFGLHGLDFSMDRMFGYQKIESMRKMMLMQEQVFKQQVHELHRLYNLQKKLMQELEKNRLMKARLAIESTSYLHITRNQNDTKAANEENDLEVELTLGIGQCNRRRNRGLIDETNESKTGSCSRIMNNGDSGLSMNNINSSSYNAYQEKNTRPHWLIRDLSQNRT</sequence>
<proteinExistence type="predicted"/>
<dbReference type="AlphaFoldDB" id="A0A9N7NT52"/>
<protein>
    <submittedName>
        <fullName evidence="1">Uncharacterized protein</fullName>
    </submittedName>
</protein>